<dbReference type="GeneID" id="105756789"/>
<keyword evidence="4 10" id="KW-0732">Signal</keyword>
<dbReference type="InParanoid" id="A0A2Y9G072"/>
<evidence type="ECO:0000313" key="13">
    <source>
        <dbReference type="RefSeq" id="XP_012413916.2"/>
    </source>
</evidence>
<keyword evidence="12" id="KW-1185">Reference proteome</keyword>
<evidence type="ECO:0000256" key="6">
    <source>
        <dbReference type="ARBA" id="ARBA00023180"/>
    </source>
</evidence>
<dbReference type="PANTHER" id="PTHR16675">
    <property type="entry name" value="MHC CLASS I-RELATED"/>
    <property type="match status" value="1"/>
</dbReference>
<dbReference type="PANTHER" id="PTHR16675:SF289">
    <property type="entry name" value="ZINC-ALPHA-2-GLYCOPROTEIN"/>
    <property type="match status" value="1"/>
</dbReference>
<dbReference type="PROSITE" id="PS50835">
    <property type="entry name" value="IG_LIKE"/>
    <property type="match status" value="1"/>
</dbReference>
<feature type="chain" id="PRO_5016052441" description="Zinc-alpha-2-glycoprotein" evidence="10">
    <location>
        <begin position="22"/>
        <end position="425"/>
    </location>
</feature>
<evidence type="ECO:0000256" key="10">
    <source>
        <dbReference type="SAM" id="SignalP"/>
    </source>
</evidence>
<comment type="subunit">
    <text evidence="7">Interacts with PIP.</text>
</comment>
<dbReference type="AlphaFoldDB" id="A0A2Y9G072"/>
<dbReference type="Pfam" id="PF00129">
    <property type="entry name" value="MHC_I"/>
    <property type="match status" value="1"/>
</dbReference>
<gene>
    <name evidence="13" type="primary">AZGP1</name>
</gene>
<dbReference type="FunFam" id="2.60.40.10:FF:001703">
    <property type="entry name" value="Zinc-alpha-2-glycoprotein"/>
    <property type="match status" value="1"/>
</dbReference>
<evidence type="ECO:0000256" key="8">
    <source>
        <dbReference type="ARBA" id="ARBA00068444"/>
    </source>
</evidence>
<reference evidence="13" key="1">
    <citation type="submission" date="2025-08" db="UniProtKB">
        <authorList>
            <consortium name="RefSeq"/>
        </authorList>
    </citation>
    <scope>IDENTIFICATION</scope>
</reference>
<dbReference type="Proteomes" id="UP000248480">
    <property type="component" value="Unplaced"/>
</dbReference>
<dbReference type="FunFam" id="3.30.500.10:FF:000001">
    <property type="entry name" value="H-2 class I histocompatibility antigen, alpha chain"/>
    <property type="match status" value="1"/>
</dbReference>
<dbReference type="GO" id="GO:0001916">
    <property type="term" value="P:positive regulation of T cell mediated cytotoxicity"/>
    <property type="evidence" value="ECO:0007669"/>
    <property type="project" value="TreeGrafter"/>
</dbReference>
<evidence type="ECO:0000313" key="12">
    <source>
        <dbReference type="Proteomes" id="UP000248480"/>
    </source>
</evidence>
<proteinExistence type="inferred from homology"/>
<dbReference type="FunCoup" id="A0A2Y9G072">
    <property type="interactions" value="74"/>
</dbReference>
<dbReference type="RefSeq" id="XP_012413916.2">
    <property type="nucleotide sequence ID" value="XM_012558462.2"/>
</dbReference>
<evidence type="ECO:0000256" key="7">
    <source>
        <dbReference type="ARBA" id="ARBA00065635"/>
    </source>
</evidence>
<dbReference type="InterPro" id="IPR003006">
    <property type="entry name" value="Ig/MHC_CS"/>
</dbReference>
<evidence type="ECO:0000259" key="11">
    <source>
        <dbReference type="PROSITE" id="PS50835"/>
    </source>
</evidence>
<dbReference type="CTD" id="563"/>
<keyword evidence="5" id="KW-1015">Disulfide bond</keyword>
<dbReference type="Pfam" id="PF07654">
    <property type="entry name" value="C1-set"/>
    <property type="match status" value="1"/>
</dbReference>
<organism evidence="12 13">
    <name type="scientific">Trichechus manatus latirostris</name>
    <name type="common">Florida manatee</name>
    <dbReference type="NCBI Taxonomy" id="127582"/>
    <lineage>
        <taxon>Eukaryota</taxon>
        <taxon>Metazoa</taxon>
        <taxon>Chordata</taxon>
        <taxon>Craniata</taxon>
        <taxon>Vertebrata</taxon>
        <taxon>Euteleostomi</taxon>
        <taxon>Mammalia</taxon>
        <taxon>Eutheria</taxon>
        <taxon>Afrotheria</taxon>
        <taxon>Sirenia</taxon>
        <taxon>Trichechidae</taxon>
        <taxon>Trichechus</taxon>
    </lineage>
</organism>
<dbReference type="GO" id="GO:0002476">
    <property type="term" value="P:antigen processing and presentation of endogenous peptide antigen via MHC class Ib"/>
    <property type="evidence" value="ECO:0007669"/>
    <property type="project" value="TreeGrafter"/>
</dbReference>
<protein>
    <recommendedName>
        <fullName evidence="8">Zinc-alpha-2-glycoprotein</fullName>
    </recommendedName>
</protein>
<evidence type="ECO:0000256" key="4">
    <source>
        <dbReference type="ARBA" id="ARBA00022729"/>
    </source>
</evidence>
<dbReference type="InterPro" id="IPR050208">
    <property type="entry name" value="MHC_class-I_related"/>
</dbReference>
<dbReference type="InterPro" id="IPR011162">
    <property type="entry name" value="MHC_I/II-like_Ag-recog"/>
</dbReference>
<dbReference type="InterPro" id="IPR001039">
    <property type="entry name" value="MHC_I_a_a1/a2"/>
</dbReference>
<dbReference type="STRING" id="127582.A0A2Y9G072"/>
<comment type="similarity">
    <text evidence="2 9">Belongs to the MHC class I family.</text>
</comment>
<dbReference type="Gene3D" id="2.60.40.10">
    <property type="entry name" value="Immunoglobulins"/>
    <property type="match status" value="1"/>
</dbReference>
<dbReference type="SMART" id="SM00407">
    <property type="entry name" value="IGc1"/>
    <property type="match status" value="1"/>
</dbReference>
<accession>A0A2Y9G072</accession>
<sequence length="425" mass="47801">MMGTLMPVLLSLLLLLGPSYPQETQTRPYSLTFLYTGLSKPSEGFPRFQAIAYLNDQAFFHYNSEGRKAEPLKPWSQLEGMEDWEKESQLQKAREEIFMVTLNDIMDYYEDREGSHTFQGMFGCELRNNKSSGAFWRYAYDGQDFIEFNKEIPAWVPLDPAAQNTKQKWEAEKVYVKRAKAYLEEECPGMLQRYLKHSKTYLDQQDPPSVSVTSHIAQGEKRTLKCLAYDFYPRGIGLRWTRASEVQGSESGGDVLPSGNGAYQSWVVLGVPPQDRGTYTCHVEHSSLAQPLTVLWGLPKAVERAQDVLAQVLGSGPAMSPRDPEQGFTATQGVRAGAVWTPASLGSRGTTEMQAPSGVLERMPRRIDRRPYFRSLCGGGRPLGEGRAPQFLFLPPELPAGRRQLTWLRPPDPQPPKIRSTNLGV</sequence>
<evidence type="ECO:0000256" key="5">
    <source>
        <dbReference type="ARBA" id="ARBA00023157"/>
    </source>
</evidence>
<evidence type="ECO:0000256" key="2">
    <source>
        <dbReference type="ARBA" id="ARBA00006909"/>
    </source>
</evidence>
<dbReference type="GO" id="GO:0009897">
    <property type="term" value="C:external side of plasma membrane"/>
    <property type="evidence" value="ECO:0007669"/>
    <property type="project" value="TreeGrafter"/>
</dbReference>
<dbReference type="PROSITE" id="PS00290">
    <property type="entry name" value="IG_MHC"/>
    <property type="match status" value="1"/>
</dbReference>
<dbReference type="PRINTS" id="PR01638">
    <property type="entry name" value="MHCCLASSI"/>
</dbReference>
<dbReference type="GO" id="GO:0005615">
    <property type="term" value="C:extracellular space"/>
    <property type="evidence" value="ECO:0007669"/>
    <property type="project" value="TreeGrafter"/>
</dbReference>
<dbReference type="InterPro" id="IPR013783">
    <property type="entry name" value="Ig-like_fold"/>
</dbReference>
<dbReference type="SUPFAM" id="SSF48726">
    <property type="entry name" value="Immunoglobulin"/>
    <property type="match status" value="1"/>
</dbReference>
<evidence type="ECO:0000256" key="9">
    <source>
        <dbReference type="RuleBase" id="RU004439"/>
    </source>
</evidence>
<comment type="subcellular location">
    <subcellularLocation>
        <location evidence="1">Secreted</location>
    </subcellularLocation>
</comment>
<feature type="signal peptide" evidence="10">
    <location>
        <begin position="1"/>
        <end position="21"/>
    </location>
</feature>
<feature type="domain" description="Ig-like" evidence="11">
    <location>
        <begin position="208"/>
        <end position="293"/>
    </location>
</feature>
<keyword evidence="3" id="KW-0964">Secreted</keyword>
<dbReference type="SUPFAM" id="SSF54452">
    <property type="entry name" value="MHC antigen-recognition domain"/>
    <property type="match status" value="1"/>
</dbReference>
<dbReference type="InterPro" id="IPR036179">
    <property type="entry name" value="Ig-like_dom_sf"/>
</dbReference>
<dbReference type="KEGG" id="tmu:105756789"/>
<evidence type="ECO:0000256" key="3">
    <source>
        <dbReference type="ARBA" id="ARBA00022525"/>
    </source>
</evidence>
<dbReference type="GO" id="GO:0006955">
    <property type="term" value="P:immune response"/>
    <property type="evidence" value="ECO:0007669"/>
    <property type="project" value="TreeGrafter"/>
</dbReference>
<dbReference type="GO" id="GO:0002486">
    <property type="term" value="P:antigen processing and presentation of endogenous peptide antigen via MHC class I via ER pathway, TAP-independent"/>
    <property type="evidence" value="ECO:0007669"/>
    <property type="project" value="TreeGrafter"/>
</dbReference>
<dbReference type="Gene3D" id="3.30.500.10">
    <property type="entry name" value="MHC class I-like antigen recognition-like"/>
    <property type="match status" value="1"/>
</dbReference>
<dbReference type="InterPro" id="IPR037055">
    <property type="entry name" value="MHC_I-like_Ag-recog_sf"/>
</dbReference>
<name>A0A2Y9G072_TRIMA</name>
<evidence type="ECO:0000256" key="1">
    <source>
        <dbReference type="ARBA" id="ARBA00004613"/>
    </source>
</evidence>
<dbReference type="InterPro" id="IPR003597">
    <property type="entry name" value="Ig_C1-set"/>
</dbReference>
<dbReference type="InterPro" id="IPR007110">
    <property type="entry name" value="Ig-like_dom"/>
</dbReference>
<dbReference type="CDD" id="cd21010">
    <property type="entry name" value="IgC1_MHC-like_ZAG"/>
    <property type="match status" value="1"/>
</dbReference>
<dbReference type="InterPro" id="IPR011161">
    <property type="entry name" value="MHC_I-like_Ag-recog"/>
</dbReference>
<keyword evidence="6" id="KW-0325">Glycoprotein</keyword>